<feature type="transmembrane region" description="Helical" evidence="7">
    <location>
        <begin position="18"/>
        <end position="38"/>
    </location>
</feature>
<dbReference type="RefSeq" id="WP_286343680.1">
    <property type="nucleotide sequence ID" value="NZ_AP027732.1"/>
</dbReference>
<keyword evidence="6" id="KW-0449">Lipoprotein</keyword>
<dbReference type="Gene3D" id="3.40.190.10">
    <property type="entry name" value="Periplasmic binding protein-like II"/>
    <property type="match status" value="2"/>
</dbReference>
<evidence type="ECO:0000313" key="9">
    <source>
        <dbReference type="Proteomes" id="UP001321486"/>
    </source>
</evidence>
<evidence type="ECO:0000256" key="1">
    <source>
        <dbReference type="ARBA" id="ARBA00004635"/>
    </source>
</evidence>
<proteinExistence type="inferred from homology"/>
<dbReference type="SUPFAM" id="SSF53850">
    <property type="entry name" value="Periplasmic binding protein-like II"/>
    <property type="match status" value="1"/>
</dbReference>
<evidence type="ECO:0000256" key="3">
    <source>
        <dbReference type="ARBA" id="ARBA00022729"/>
    </source>
</evidence>
<comment type="similarity">
    <text evidence="2">Belongs to the NlpA lipoprotein family.</text>
</comment>
<evidence type="ECO:0000256" key="7">
    <source>
        <dbReference type="SAM" id="Phobius"/>
    </source>
</evidence>
<dbReference type="Pfam" id="PF03180">
    <property type="entry name" value="Lipoprotein_9"/>
    <property type="match status" value="1"/>
</dbReference>
<evidence type="ECO:0000256" key="5">
    <source>
        <dbReference type="ARBA" id="ARBA00023139"/>
    </source>
</evidence>
<keyword evidence="5" id="KW-0564">Palmitate</keyword>
<keyword evidence="7" id="KW-1133">Transmembrane helix</keyword>
<evidence type="ECO:0000256" key="2">
    <source>
        <dbReference type="ARBA" id="ARBA00008973"/>
    </source>
</evidence>
<dbReference type="Proteomes" id="UP001321486">
    <property type="component" value="Chromosome"/>
</dbReference>
<dbReference type="InterPro" id="IPR004872">
    <property type="entry name" value="Lipoprotein_NlpA"/>
</dbReference>
<evidence type="ECO:0000313" key="8">
    <source>
        <dbReference type="EMBL" id="BDZ50740.1"/>
    </source>
</evidence>
<organism evidence="8 9">
    <name type="scientific">Frondihabitans sucicola</name>
    <dbReference type="NCBI Taxonomy" id="1268041"/>
    <lineage>
        <taxon>Bacteria</taxon>
        <taxon>Bacillati</taxon>
        <taxon>Actinomycetota</taxon>
        <taxon>Actinomycetes</taxon>
        <taxon>Micrococcales</taxon>
        <taxon>Microbacteriaceae</taxon>
        <taxon>Frondihabitans</taxon>
    </lineage>
</organism>
<name>A0ABM8GQK2_9MICO</name>
<comment type="subcellular location">
    <subcellularLocation>
        <location evidence="1">Membrane</location>
        <topology evidence="1">Lipid-anchor</topology>
    </subcellularLocation>
</comment>
<protein>
    <submittedName>
        <fullName evidence="8">ABC transporter substrate-binding protein</fullName>
    </submittedName>
</protein>
<keyword evidence="3" id="KW-0732">Signal</keyword>
<reference evidence="9" key="1">
    <citation type="journal article" date="2019" name="Int. J. Syst. Evol. Microbiol.">
        <title>The Global Catalogue of Microorganisms (GCM) 10K type strain sequencing project: providing services to taxonomists for standard genome sequencing and annotation.</title>
        <authorList>
            <consortium name="The Broad Institute Genomics Platform"/>
            <consortium name="The Broad Institute Genome Sequencing Center for Infectious Disease"/>
            <person name="Wu L."/>
            <person name="Ma J."/>
        </authorList>
    </citation>
    <scope>NUCLEOTIDE SEQUENCE [LARGE SCALE GENOMIC DNA]</scope>
    <source>
        <strain evidence="9">NBRC 108728</strain>
    </source>
</reference>
<sequence>MSSSAPQLPQRAKRGPGLLIGIIAAIVVIAIVVVILVVSNRGSSSAAAAKTVSIGVADKAEPYWKTYTKLAKDKLGVTIKLVNFTDYSLPNPALSQGQTDLNEFQHIQYLANYNVTNSDDLQPIGATAVYPLPLYSTKYDDASKIPSGAKVAIPNDAVNEARGLLILQSAKLITLKGGGNAFSTAADIETHSVDVTPIDASQTAGALKAGSVAAAIVNQNYATTGGLSKSDAIFKDDPSSASAAPYVNVFVAKKKDDDNALYLKLAKLYHTASVEKGVQAANAGTAVFRSTSAADLQKELAQVEKDAKAAAAK</sequence>
<evidence type="ECO:0000256" key="4">
    <source>
        <dbReference type="ARBA" id="ARBA00023136"/>
    </source>
</evidence>
<keyword evidence="4 7" id="KW-0472">Membrane</keyword>
<keyword evidence="7" id="KW-0812">Transmembrane</keyword>
<gene>
    <name evidence="8" type="ORF">GCM10025867_29810</name>
</gene>
<keyword evidence="9" id="KW-1185">Reference proteome</keyword>
<accession>A0ABM8GQK2</accession>
<evidence type="ECO:0000256" key="6">
    <source>
        <dbReference type="ARBA" id="ARBA00023288"/>
    </source>
</evidence>
<dbReference type="EMBL" id="AP027732">
    <property type="protein sequence ID" value="BDZ50740.1"/>
    <property type="molecule type" value="Genomic_DNA"/>
</dbReference>
<dbReference type="PANTHER" id="PTHR30429">
    <property type="entry name" value="D-METHIONINE-BINDING LIPOPROTEIN METQ"/>
    <property type="match status" value="1"/>
</dbReference>
<dbReference type="PANTHER" id="PTHR30429:SF3">
    <property type="entry name" value="LIPOPROTEIN"/>
    <property type="match status" value="1"/>
</dbReference>